<keyword evidence="1" id="KW-0472">Membrane</keyword>
<dbReference type="Proteomes" id="UP000245469">
    <property type="component" value="Unassembled WGS sequence"/>
</dbReference>
<proteinExistence type="predicted"/>
<comment type="caution">
    <text evidence="2">The sequence shown here is derived from an EMBL/GenBank/DDBJ whole genome shotgun (WGS) entry which is preliminary data.</text>
</comment>
<organism evidence="2 3">
    <name type="scientific">Quadrisphaera granulorum</name>
    <dbReference type="NCBI Taxonomy" id="317664"/>
    <lineage>
        <taxon>Bacteria</taxon>
        <taxon>Bacillati</taxon>
        <taxon>Actinomycetota</taxon>
        <taxon>Actinomycetes</taxon>
        <taxon>Kineosporiales</taxon>
        <taxon>Kineosporiaceae</taxon>
        <taxon>Quadrisphaera</taxon>
    </lineage>
</organism>
<feature type="transmembrane region" description="Helical" evidence="1">
    <location>
        <begin position="63"/>
        <end position="81"/>
    </location>
</feature>
<dbReference type="EMBL" id="QGDQ01000005">
    <property type="protein sequence ID" value="PWJ54883.1"/>
    <property type="molecule type" value="Genomic_DNA"/>
</dbReference>
<name>A0A316AB05_9ACTN</name>
<sequence length="87" mass="9554">MYLWGFEREDGPWSVGLADRTLRFVGASGLLSPITLPLVWLGYRELVLLDGLRDINGPDPRVWALPPLLFVVPAAVGVLVGRSARRG</sequence>
<gene>
    <name evidence="2" type="ORF">BXY45_10590</name>
</gene>
<evidence type="ECO:0000256" key="1">
    <source>
        <dbReference type="SAM" id="Phobius"/>
    </source>
</evidence>
<dbReference type="AlphaFoldDB" id="A0A316AB05"/>
<keyword evidence="3" id="KW-1185">Reference proteome</keyword>
<evidence type="ECO:0000313" key="3">
    <source>
        <dbReference type="Proteomes" id="UP000245469"/>
    </source>
</evidence>
<protein>
    <submittedName>
        <fullName evidence="2">Uncharacterized protein</fullName>
    </submittedName>
</protein>
<keyword evidence="1" id="KW-0812">Transmembrane</keyword>
<evidence type="ECO:0000313" key="2">
    <source>
        <dbReference type="EMBL" id="PWJ54883.1"/>
    </source>
</evidence>
<accession>A0A316AB05</accession>
<feature type="transmembrane region" description="Helical" evidence="1">
    <location>
        <begin position="21"/>
        <end position="43"/>
    </location>
</feature>
<reference evidence="2 3" key="1">
    <citation type="submission" date="2018-03" db="EMBL/GenBank/DDBJ databases">
        <title>Genomic Encyclopedia of Archaeal and Bacterial Type Strains, Phase II (KMG-II): from individual species to whole genera.</title>
        <authorList>
            <person name="Goeker M."/>
        </authorList>
    </citation>
    <scope>NUCLEOTIDE SEQUENCE [LARGE SCALE GENOMIC DNA]</scope>
    <source>
        <strain evidence="2 3">DSM 44889</strain>
    </source>
</reference>
<keyword evidence="1" id="KW-1133">Transmembrane helix</keyword>